<dbReference type="AlphaFoldDB" id="A0A8J5C3R6"/>
<keyword evidence="2" id="KW-0503">Monooxygenase</keyword>
<evidence type="ECO:0000256" key="2">
    <source>
        <dbReference type="RuleBase" id="RU000461"/>
    </source>
</evidence>
<dbReference type="GO" id="GO:0005506">
    <property type="term" value="F:iron ion binding"/>
    <property type="evidence" value="ECO:0007669"/>
    <property type="project" value="InterPro"/>
</dbReference>
<comment type="similarity">
    <text evidence="1 2">Belongs to the cytochrome P450 family.</text>
</comment>
<keyword evidence="2" id="KW-0560">Oxidoreductase</keyword>
<comment type="caution">
    <text evidence="3">The sequence shown here is derived from an EMBL/GenBank/DDBJ whole genome shotgun (WGS) entry which is preliminary data.</text>
</comment>
<dbReference type="Proteomes" id="UP000734854">
    <property type="component" value="Unassembled WGS sequence"/>
</dbReference>
<dbReference type="GO" id="GO:0020037">
    <property type="term" value="F:heme binding"/>
    <property type="evidence" value="ECO:0007669"/>
    <property type="project" value="InterPro"/>
</dbReference>
<organism evidence="3 4">
    <name type="scientific">Zingiber officinale</name>
    <name type="common">Ginger</name>
    <name type="synonym">Amomum zingiber</name>
    <dbReference type="NCBI Taxonomy" id="94328"/>
    <lineage>
        <taxon>Eukaryota</taxon>
        <taxon>Viridiplantae</taxon>
        <taxon>Streptophyta</taxon>
        <taxon>Embryophyta</taxon>
        <taxon>Tracheophyta</taxon>
        <taxon>Spermatophyta</taxon>
        <taxon>Magnoliopsida</taxon>
        <taxon>Liliopsida</taxon>
        <taxon>Zingiberales</taxon>
        <taxon>Zingiberaceae</taxon>
        <taxon>Zingiber</taxon>
    </lineage>
</organism>
<dbReference type="Pfam" id="PF00067">
    <property type="entry name" value="p450"/>
    <property type="match status" value="1"/>
</dbReference>
<accession>A0A8J5C3R6</accession>
<dbReference type="GO" id="GO:0016705">
    <property type="term" value="F:oxidoreductase activity, acting on paired donors, with incorporation or reduction of molecular oxygen"/>
    <property type="evidence" value="ECO:0007669"/>
    <property type="project" value="InterPro"/>
</dbReference>
<evidence type="ECO:0000313" key="4">
    <source>
        <dbReference type="Proteomes" id="UP000734854"/>
    </source>
</evidence>
<protein>
    <recommendedName>
        <fullName evidence="5">Cytochrome P450</fullName>
    </recommendedName>
</protein>
<dbReference type="PANTHER" id="PTHR24305">
    <property type="entry name" value="CYTOCHROME P450"/>
    <property type="match status" value="1"/>
</dbReference>
<dbReference type="CDD" id="cd00302">
    <property type="entry name" value="cytochrome_P450"/>
    <property type="match status" value="1"/>
</dbReference>
<dbReference type="PANTHER" id="PTHR24305:SF166">
    <property type="entry name" value="CYTOCHROME P450 12A4, MITOCHONDRIAL-RELATED"/>
    <property type="match status" value="1"/>
</dbReference>
<dbReference type="InterPro" id="IPR017972">
    <property type="entry name" value="Cyt_P450_CS"/>
</dbReference>
<evidence type="ECO:0000313" key="3">
    <source>
        <dbReference type="EMBL" id="KAG6466209.1"/>
    </source>
</evidence>
<keyword evidence="2" id="KW-0408">Iron</keyword>
<dbReference type="EMBL" id="JACMSC010000185">
    <property type="protein sequence ID" value="KAG6466209.1"/>
    <property type="molecule type" value="Genomic_DNA"/>
</dbReference>
<dbReference type="GO" id="GO:0004497">
    <property type="term" value="F:monooxygenase activity"/>
    <property type="evidence" value="ECO:0007669"/>
    <property type="project" value="UniProtKB-KW"/>
</dbReference>
<keyword evidence="2" id="KW-0479">Metal-binding</keyword>
<proteinExistence type="inferred from homology"/>
<reference evidence="3 4" key="1">
    <citation type="submission" date="2020-08" db="EMBL/GenBank/DDBJ databases">
        <title>Plant Genome Project.</title>
        <authorList>
            <person name="Zhang R.-G."/>
        </authorList>
    </citation>
    <scope>NUCLEOTIDE SEQUENCE [LARGE SCALE GENOMIC DNA]</scope>
    <source>
        <tissue evidence="3">Rhizome</tissue>
    </source>
</reference>
<sequence length="570" mass="64131">MDLCDVALPYTLIGVLLWPPPRHPGAVACAGRFLRDYASRATNALLWIALISVTTVLFRRLARLVRLWVQGSRIPGPPSTPFLALIHGCGSLGNLSGYLSDLHEKYGPIVRLWLSPTQLLVSVRDTRLIKEMLIKADDKLPLTGRAFHLAFGKSSLFISSFHKVQKRRESLAEYMNRRLSARTNFITSKVVEFVIDRVDTIMAAGLLDCIQISRQLAFFVLGSTFFGDAFLDWPNASIYEELLMTIAKDGCFWASYSIPPFWSREYWKYQYMCNRLRHLTQDMIQYCVDKYDSLSQTDHRSYRENKDIAKEARLDASVLLDNMRSGGLFLEEMEKYFISEDEPCGNILASMFHGCLAFASLISSILTRLVMHPDLQEKLYLEIVAVQGETSELDLHDVEKMNLLMATIYESARLLPAGPLLQRCSLKHDICLSSGVTVPVGAILVVPLQLVQTDNSIWGKDASQFNPYRFLSEGKECIGICNEHEGPEKSSSLSELNENAAFLTFGYGTRACVGKKFAILGVSALIAALLQNYEIRFQPGLDDDPKPILNDCVLKLLPSPKISFTKRSQR</sequence>
<dbReference type="InterPro" id="IPR050121">
    <property type="entry name" value="Cytochrome_P450_monoxygenase"/>
</dbReference>
<gene>
    <name evidence="3" type="ORF">ZIOFF_075993</name>
</gene>
<evidence type="ECO:0008006" key="5">
    <source>
        <dbReference type="Google" id="ProtNLM"/>
    </source>
</evidence>
<dbReference type="PROSITE" id="PS00086">
    <property type="entry name" value="CYTOCHROME_P450"/>
    <property type="match status" value="1"/>
</dbReference>
<keyword evidence="2" id="KW-0349">Heme</keyword>
<keyword evidence="4" id="KW-1185">Reference proteome</keyword>
<dbReference type="InterPro" id="IPR001128">
    <property type="entry name" value="Cyt_P450"/>
</dbReference>
<evidence type="ECO:0000256" key="1">
    <source>
        <dbReference type="ARBA" id="ARBA00010617"/>
    </source>
</evidence>
<name>A0A8J5C3R6_ZINOF</name>